<dbReference type="EMBL" id="CAJZBQ010000029">
    <property type="protein sequence ID" value="CAG9321728.1"/>
    <property type="molecule type" value="Genomic_DNA"/>
</dbReference>
<dbReference type="SMART" id="SM00612">
    <property type="entry name" value="Kelch"/>
    <property type="match status" value="2"/>
</dbReference>
<dbReference type="Gene3D" id="2.120.10.80">
    <property type="entry name" value="Kelch-type beta propeller"/>
    <property type="match status" value="1"/>
</dbReference>
<keyword evidence="4" id="KW-1185">Reference proteome</keyword>
<dbReference type="InterPro" id="IPR015915">
    <property type="entry name" value="Kelch-typ_b-propeller"/>
</dbReference>
<evidence type="ECO:0000256" key="1">
    <source>
        <dbReference type="ARBA" id="ARBA00022441"/>
    </source>
</evidence>
<sequence>MQNNMSRRSPPQALQMSNTSGLLNSSRYTFQPAASLRQSWDGHQSRSKLTFPEIMSYLKPETPKQKRLPKVGKNELMTGIFEIHGIGINYSSSNGYGAPRGIGFLITKNLILTTHSVIPTEESALMSQIKFMGIYNEIHRLDPNQFFYTDGARDITITSLVLQEGDERIRYPLEARHRFKLLPGETLNILNGRLVPSLVSEITDHSFTFKSKELILPGTPLFSKKWKLQGIFVSGSNSYNSKQARRLDSILTSLLMLKNTILAQELENFLLEYAKFYQLPTNLGNRLADSNTLFWVQWNSPNVYQFDEIVKDWKIVTLNNINEFKGYERQHWGFPTNSRLVNLQDGSIMIVGGKDPNNGKSRRDTFQVFPNSGVILRKGSMLEGRAAHCLIYRYGYVYAMGGIPSGNTCERYSIQQDSWVPITSLNIARCEASACTFNNEKFMLIIGGLPENAAGNSIERYSFEFNRWQLLELRLPNVVINPALYQVSPTKLAIFGGRISDNVFIFETEGYSGNETEELLRLYQVDLLPRKVKCLYPVTYRYGRNVLYILCERVDSLPDIHIYDYKRLLGERIGDVIEVISENKSIGGVLNHMRLLTPDYRDAYF</sequence>
<protein>
    <recommendedName>
        <fullName evidence="5">Trypsin-like serine protease</fullName>
    </recommendedName>
</protein>
<comment type="caution">
    <text evidence="3">The sequence shown here is derived from an EMBL/GenBank/DDBJ whole genome shotgun (WGS) entry which is preliminary data.</text>
</comment>
<keyword evidence="2" id="KW-0677">Repeat</keyword>
<evidence type="ECO:0000313" key="3">
    <source>
        <dbReference type="EMBL" id="CAG9321728.1"/>
    </source>
</evidence>
<evidence type="ECO:0008006" key="5">
    <source>
        <dbReference type="Google" id="ProtNLM"/>
    </source>
</evidence>
<dbReference type="InterPro" id="IPR006652">
    <property type="entry name" value="Kelch_1"/>
</dbReference>
<dbReference type="PANTHER" id="PTHR24412">
    <property type="entry name" value="KELCH PROTEIN"/>
    <property type="match status" value="1"/>
</dbReference>
<dbReference type="AlphaFoldDB" id="A0AAU9J3G1"/>
<reference evidence="3" key="1">
    <citation type="submission" date="2021-09" db="EMBL/GenBank/DDBJ databases">
        <authorList>
            <consortium name="AG Swart"/>
            <person name="Singh M."/>
            <person name="Singh A."/>
            <person name="Seah K."/>
            <person name="Emmerich C."/>
        </authorList>
    </citation>
    <scope>NUCLEOTIDE SEQUENCE</scope>
    <source>
        <strain evidence="3">ATCC30299</strain>
    </source>
</reference>
<keyword evidence="1" id="KW-0880">Kelch repeat</keyword>
<accession>A0AAU9J3G1</accession>
<dbReference type="SUPFAM" id="SSF117281">
    <property type="entry name" value="Kelch motif"/>
    <property type="match status" value="1"/>
</dbReference>
<proteinExistence type="predicted"/>
<dbReference type="PANTHER" id="PTHR24412:SF489">
    <property type="entry name" value="RING FINGER DOMAIN AND KELCH REPEAT-CONTAINING PROTEIN DDB_G0271372"/>
    <property type="match status" value="1"/>
</dbReference>
<dbReference type="Proteomes" id="UP001162131">
    <property type="component" value="Unassembled WGS sequence"/>
</dbReference>
<evidence type="ECO:0000256" key="2">
    <source>
        <dbReference type="ARBA" id="ARBA00022737"/>
    </source>
</evidence>
<gene>
    <name evidence="3" type="ORF">BSTOLATCC_MIC29639</name>
</gene>
<name>A0AAU9J3G1_9CILI</name>
<evidence type="ECO:0000313" key="4">
    <source>
        <dbReference type="Proteomes" id="UP001162131"/>
    </source>
</evidence>
<organism evidence="3 4">
    <name type="scientific">Blepharisma stoltei</name>
    <dbReference type="NCBI Taxonomy" id="1481888"/>
    <lineage>
        <taxon>Eukaryota</taxon>
        <taxon>Sar</taxon>
        <taxon>Alveolata</taxon>
        <taxon>Ciliophora</taxon>
        <taxon>Postciliodesmatophora</taxon>
        <taxon>Heterotrichea</taxon>
        <taxon>Heterotrichida</taxon>
        <taxon>Blepharismidae</taxon>
        <taxon>Blepharisma</taxon>
    </lineage>
</organism>